<evidence type="ECO:0000313" key="4">
    <source>
        <dbReference type="EMBL" id="KAF2714276.1"/>
    </source>
</evidence>
<dbReference type="Pfam" id="PF00106">
    <property type="entry name" value="adh_short"/>
    <property type="match status" value="1"/>
</dbReference>
<evidence type="ECO:0000256" key="1">
    <source>
        <dbReference type="ARBA" id="ARBA00006484"/>
    </source>
</evidence>
<sequence length="231" mass="24720">MTATLVALILGAGPRVGTSVVQKFTSSGYNVAIVSRTGTGTKTAENILSLKGDFTKPQSIPSLFEAVKSEFHASPSVVIYNAATLTVPPIKDSVLSVSSESIVSDLDVNVVSPYIAAQQAVAGWETLPEGIKKTFIYTGNILNAQILPVPMMLTLGMGKSASAFWLGLADATYSVKGYRFFYADERYADGKLKGMAIDGPAHADFFSQLANHEAVPWHATFVKDQGYVEFK</sequence>
<dbReference type="InterPro" id="IPR002347">
    <property type="entry name" value="SDR_fam"/>
</dbReference>
<reference evidence="4" key="1">
    <citation type="journal article" date="2020" name="Stud. Mycol.">
        <title>101 Dothideomycetes genomes: a test case for predicting lifestyles and emergence of pathogens.</title>
        <authorList>
            <person name="Haridas S."/>
            <person name="Albert R."/>
            <person name="Binder M."/>
            <person name="Bloem J."/>
            <person name="Labutti K."/>
            <person name="Salamov A."/>
            <person name="Andreopoulos B."/>
            <person name="Baker S."/>
            <person name="Barry K."/>
            <person name="Bills G."/>
            <person name="Bluhm B."/>
            <person name="Cannon C."/>
            <person name="Castanera R."/>
            <person name="Culley D."/>
            <person name="Daum C."/>
            <person name="Ezra D."/>
            <person name="Gonzalez J."/>
            <person name="Henrissat B."/>
            <person name="Kuo A."/>
            <person name="Liang C."/>
            <person name="Lipzen A."/>
            <person name="Lutzoni F."/>
            <person name="Magnuson J."/>
            <person name="Mondo S."/>
            <person name="Nolan M."/>
            <person name="Ohm R."/>
            <person name="Pangilinan J."/>
            <person name="Park H.-J."/>
            <person name="Ramirez L."/>
            <person name="Alfaro M."/>
            <person name="Sun H."/>
            <person name="Tritt A."/>
            <person name="Yoshinaga Y."/>
            <person name="Zwiers L.-H."/>
            <person name="Turgeon B."/>
            <person name="Goodwin S."/>
            <person name="Spatafora J."/>
            <person name="Crous P."/>
            <person name="Grigoriev I."/>
        </authorList>
    </citation>
    <scope>NUCLEOTIDE SEQUENCE</scope>
    <source>
        <strain evidence="4">CBS 279.74</strain>
    </source>
</reference>
<dbReference type="Proteomes" id="UP000799428">
    <property type="component" value="Unassembled WGS sequence"/>
</dbReference>
<evidence type="ECO:0000313" key="5">
    <source>
        <dbReference type="Proteomes" id="UP000799428"/>
    </source>
</evidence>
<keyword evidence="2" id="KW-0560">Oxidoreductase</keyword>
<name>A0A6G1KN01_9PLEO</name>
<keyword evidence="5" id="KW-1185">Reference proteome</keyword>
<dbReference type="InterPro" id="IPR036291">
    <property type="entry name" value="NAD(P)-bd_dom_sf"/>
</dbReference>
<proteinExistence type="inferred from homology"/>
<evidence type="ECO:0000256" key="3">
    <source>
        <dbReference type="SAM" id="SignalP"/>
    </source>
</evidence>
<dbReference type="OrthoDB" id="5336600at2759"/>
<accession>A0A6G1KN01</accession>
<gene>
    <name evidence="4" type="ORF">K504DRAFT_473371</name>
</gene>
<evidence type="ECO:0008006" key="6">
    <source>
        <dbReference type="Google" id="ProtNLM"/>
    </source>
</evidence>
<keyword evidence="3" id="KW-0732">Signal</keyword>
<evidence type="ECO:0000256" key="2">
    <source>
        <dbReference type="ARBA" id="ARBA00023002"/>
    </source>
</evidence>
<comment type="similarity">
    <text evidence="1">Belongs to the short-chain dehydrogenases/reductases (SDR) family.</text>
</comment>
<protein>
    <recommendedName>
        <fullName evidence="6">NAD(P)-binding protein</fullName>
    </recommendedName>
</protein>
<dbReference type="SUPFAM" id="SSF51735">
    <property type="entry name" value="NAD(P)-binding Rossmann-fold domains"/>
    <property type="match status" value="1"/>
</dbReference>
<dbReference type="Gene3D" id="3.40.50.720">
    <property type="entry name" value="NAD(P)-binding Rossmann-like Domain"/>
    <property type="match status" value="1"/>
</dbReference>
<dbReference type="AlphaFoldDB" id="A0A6G1KN01"/>
<dbReference type="PANTHER" id="PTHR43669:SF4">
    <property type="entry name" value="SHORT-CHAIN DEHYDROGENASE"/>
    <property type="match status" value="1"/>
</dbReference>
<dbReference type="EMBL" id="MU005765">
    <property type="protein sequence ID" value="KAF2714276.1"/>
    <property type="molecule type" value="Genomic_DNA"/>
</dbReference>
<dbReference type="GO" id="GO:0016491">
    <property type="term" value="F:oxidoreductase activity"/>
    <property type="evidence" value="ECO:0007669"/>
    <property type="project" value="UniProtKB-KW"/>
</dbReference>
<organism evidence="4 5">
    <name type="scientific">Pleomassaria siparia CBS 279.74</name>
    <dbReference type="NCBI Taxonomy" id="1314801"/>
    <lineage>
        <taxon>Eukaryota</taxon>
        <taxon>Fungi</taxon>
        <taxon>Dikarya</taxon>
        <taxon>Ascomycota</taxon>
        <taxon>Pezizomycotina</taxon>
        <taxon>Dothideomycetes</taxon>
        <taxon>Pleosporomycetidae</taxon>
        <taxon>Pleosporales</taxon>
        <taxon>Pleomassariaceae</taxon>
        <taxon>Pleomassaria</taxon>
    </lineage>
</organism>
<dbReference type="PANTHER" id="PTHR43669">
    <property type="entry name" value="5-KETO-D-GLUCONATE 5-REDUCTASE"/>
    <property type="match status" value="1"/>
</dbReference>
<feature type="signal peptide" evidence="3">
    <location>
        <begin position="1"/>
        <end position="19"/>
    </location>
</feature>
<feature type="chain" id="PRO_5026063446" description="NAD(P)-binding protein" evidence="3">
    <location>
        <begin position="20"/>
        <end position="231"/>
    </location>
</feature>